<dbReference type="InterPro" id="IPR036188">
    <property type="entry name" value="FAD/NAD-bd_sf"/>
</dbReference>
<gene>
    <name evidence="2" type="ORF">BN1723_015361</name>
</gene>
<evidence type="ECO:0000313" key="2">
    <source>
        <dbReference type="EMBL" id="CRK38582.1"/>
    </source>
</evidence>
<name>A0A0G4MWI9_VERLO</name>
<protein>
    <recommendedName>
        <fullName evidence="4">L-ornithine N(5)-oxygenase</fullName>
    </recommendedName>
</protein>
<dbReference type="AlphaFoldDB" id="A0A0G4MWI9"/>
<dbReference type="SUPFAM" id="SSF51905">
    <property type="entry name" value="FAD/NAD(P)-binding domain"/>
    <property type="match status" value="1"/>
</dbReference>
<dbReference type="InterPro" id="IPR051209">
    <property type="entry name" value="FAD-bind_Monooxygenase_sf"/>
</dbReference>
<comment type="similarity">
    <text evidence="1">Belongs to the FAD-binding monooxygenase family.</text>
</comment>
<dbReference type="PANTHER" id="PTHR42877">
    <property type="entry name" value="L-ORNITHINE N(5)-MONOOXYGENASE-RELATED"/>
    <property type="match status" value="1"/>
</dbReference>
<evidence type="ECO:0008006" key="4">
    <source>
        <dbReference type="Google" id="ProtNLM"/>
    </source>
</evidence>
<dbReference type="PANTHER" id="PTHR42877:SF12">
    <property type="entry name" value="MONOOXYGENASE"/>
    <property type="match status" value="1"/>
</dbReference>
<accession>A0A0G4MWI9</accession>
<organism evidence="2 3">
    <name type="scientific">Verticillium longisporum</name>
    <name type="common">Verticillium dahliae var. longisporum</name>
    <dbReference type="NCBI Taxonomy" id="100787"/>
    <lineage>
        <taxon>Eukaryota</taxon>
        <taxon>Fungi</taxon>
        <taxon>Dikarya</taxon>
        <taxon>Ascomycota</taxon>
        <taxon>Pezizomycotina</taxon>
        <taxon>Sordariomycetes</taxon>
        <taxon>Hypocreomycetidae</taxon>
        <taxon>Glomerellales</taxon>
        <taxon>Plectosphaerellaceae</taxon>
        <taxon>Verticillium</taxon>
    </lineage>
</organism>
<evidence type="ECO:0000256" key="1">
    <source>
        <dbReference type="ARBA" id="ARBA00010139"/>
    </source>
</evidence>
<proteinExistence type="inferred from homology"/>
<dbReference type="Gene3D" id="3.50.50.60">
    <property type="entry name" value="FAD/NAD(P)-binding domain"/>
    <property type="match status" value="1"/>
</dbReference>
<dbReference type="EMBL" id="CVQI01031574">
    <property type="protein sequence ID" value="CRK38582.1"/>
    <property type="molecule type" value="Genomic_DNA"/>
</dbReference>
<reference evidence="3" key="1">
    <citation type="submission" date="2015-05" db="EMBL/GenBank/DDBJ databases">
        <authorList>
            <person name="Fogelqvist Johan"/>
        </authorList>
    </citation>
    <scope>NUCLEOTIDE SEQUENCE [LARGE SCALE GENOMIC DNA]</scope>
</reference>
<feature type="non-terminal residue" evidence="2">
    <location>
        <position position="110"/>
    </location>
</feature>
<sequence length="110" mass="12117">MRTAIRTSHKILGAAWSEPKAVWELQVQNLTTGDTFSDYANFLIDASGILNKWKWPSVPGVKDFKGTLVHTAAWPENLDFKDKTVAVIGNGASGVQVLPAIMPHVKKLHH</sequence>
<dbReference type="Proteomes" id="UP000045706">
    <property type="component" value="Unassembled WGS sequence"/>
</dbReference>
<evidence type="ECO:0000313" key="3">
    <source>
        <dbReference type="Proteomes" id="UP000045706"/>
    </source>
</evidence>